<gene>
    <name evidence="1" type="ORF">L6164_020898</name>
</gene>
<evidence type="ECO:0000313" key="1">
    <source>
        <dbReference type="EMBL" id="KAI4328554.1"/>
    </source>
</evidence>
<reference evidence="1 2" key="1">
    <citation type="journal article" date="2022" name="DNA Res.">
        <title>Chromosomal-level genome assembly of the orchid tree Bauhinia variegata (Leguminosae; Cercidoideae) supports the allotetraploid origin hypothesis of Bauhinia.</title>
        <authorList>
            <person name="Zhong Y."/>
            <person name="Chen Y."/>
            <person name="Zheng D."/>
            <person name="Pang J."/>
            <person name="Liu Y."/>
            <person name="Luo S."/>
            <person name="Meng S."/>
            <person name="Qian L."/>
            <person name="Wei D."/>
            <person name="Dai S."/>
            <person name="Zhou R."/>
        </authorList>
    </citation>
    <scope>NUCLEOTIDE SEQUENCE [LARGE SCALE GENOMIC DNA]</scope>
    <source>
        <strain evidence="1">BV-YZ2020</strain>
    </source>
</reference>
<accession>A0ACB9MYJ3</accession>
<protein>
    <submittedName>
        <fullName evidence="1">Uncharacterized protein</fullName>
    </submittedName>
</protein>
<keyword evidence="2" id="KW-1185">Reference proteome</keyword>
<organism evidence="1 2">
    <name type="scientific">Bauhinia variegata</name>
    <name type="common">Purple orchid tree</name>
    <name type="synonym">Phanera variegata</name>
    <dbReference type="NCBI Taxonomy" id="167791"/>
    <lineage>
        <taxon>Eukaryota</taxon>
        <taxon>Viridiplantae</taxon>
        <taxon>Streptophyta</taxon>
        <taxon>Embryophyta</taxon>
        <taxon>Tracheophyta</taxon>
        <taxon>Spermatophyta</taxon>
        <taxon>Magnoliopsida</taxon>
        <taxon>eudicotyledons</taxon>
        <taxon>Gunneridae</taxon>
        <taxon>Pentapetalae</taxon>
        <taxon>rosids</taxon>
        <taxon>fabids</taxon>
        <taxon>Fabales</taxon>
        <taxon>Fabaceae</taxon>
        <taxon>Cercidoideae</taxon>
        <taxon>Cercideae</taxon>
        <taxon>Bauhiniinae</taxon>
        <taxon>Bauhinia</taxon>
    </lineage>
</organism>
<dbReference type="Proteomes" id="UP000828941">
    <property type="component" value="Chromosome 8"/>
</dbReference>
<sequence>MESSSLTTGIVPTIDDDRMSFLAFLSTPNRPPNERPRFSSISSDSSRCSARSDCSVLLLDMNLCNRSLGCLSICKEKFSIALFLLPSSASPIFSEQQDIKLHLLSYYPDNDTEN</sequence>
<proteinExistence type="predicted"/>
<evidence type="ECO:0000313" key="2">
    <source>
        <dbReference type="Proteomes" id="UP000828941"/>
    </source>
</evidence>
<dbReference type="EMBL" id="CM039433">
    <property type="protein sequence ID" value="KAI4328554.1"/>
    <property type="molecule type" value="Genomic_DNA"/>
</dbReference>
<comment type="caution">
    <text evidence="1">The sequence shown here is derived from an EMBL/GenBank/DDBJ whole genome shotgun (WGS) entry which is preliminary data.</text>
</comment>
<name>A0ACB9MYJ3_BAUVA</name>